<dbReference type="Proteomes" id="UP000184130">
    <property type="component" value="Unassembled WGS sequence"/>
</dbReference>
<reference evidence="1 2" key="1">
    <citation type="submission" date="2016-11" db="EMBL/GenBank/DDBJ databases">
        <authorList>
            <person name="Jaros S."/>
            <person name="Januszkiewicz K."/>
            <person name="Wedrychowicz H."/>
        </authorList>
    </citation>
    <scope>NUCLEOTIDE SEQUENCE [LARGE SCALE GENOMIC DNA]</scope>
    <source>
        <strain evidence="1 2">KHT3</strain>
    </source>
</reference>
<evidence type="ECO:0000313" key="1">
    <source>
        <dbReference type="EMBL" id="SHK92207.1"/>
    </source>
</evidence>
<dbReference type="RefSeq" id="WP_073209473.1">
    <property type="nucleotide sequence ID" value="NZ_FRBD01000016.1"/>
</dbReference>
<dbReference type="AlphaFoldDB" id="A0A1M6WER9"/>
<gene>
    <name evidence="1" type="ORF">SAMN05216463_11667</name>
</gene>
<sequence>MKYETPFDLPLNEYEGLIETNQYWDDSGDEANWLTMDQKLIRLAGFVQKGGDLAKVITNFAETHDDYKRKRIQFCVGSYILKLMAGDKYTITTKGVPLVDRIKCLNKEELVELLSEELKRGVIKTEKYDKDYKTHEDWEVLSNNDDFRINDENLDAIERRHWRENPDESYTTYSNRSIYWWNYSNSLW</sequence>
<organism evidence="1 2">
    <name type="scientific">Xylanibacter ruminicola</name>
    <name type="common">Prevotella ruminicola</name>
    <dbReference type="NCBI Taxonomy" id="839"/>
    <lineage>
        <taxon>Bacteria</taxon>
        <taxon>Pseudomonadati</taxon>
        <taxon>Bacteroidota</taxon>
        <taxon>Bacteroidia</taxon>
        <taxon>Bacteroidales</taxon>
        <taxon>Prevotellaceae</taxon>
        <taxon>Xylanibacter</taxon>
    </lineage>
</organism>
<dbReference type="EMBL" id="FRBD01000016">
    <property type="protein sequence ID" value="SHK92207.1"/>
    <property type="molecule type" value="Genomic_DNA"/>
</dbReference>
<evidence type="ECO:0000313" key="2">
    <source>
        <dbReference type="Proteomes" id="UP000184130"/>
    </source>
</evidence>
<proteinExistence type="predicted"/>
<name>A0A1M6WER9_XYLRU</name>
<accession>A0A1M6WER9</accession>
<protein>
    <submittedName>
        <fullName evidence="1">Uncharacterized protein</fullName>
    </submittedName>
</protein>